<evidence type="ECO:0000313" key="1">
    <source>
        <dbReference type="EMBL" id="KAK8100829.1"/>
    </source>
</evidence>
<protein>
    <submittedName>
        <fullName evidence="1">Uncharacterized protein</fullName>
    </submittedName>
</protein>
<evidence type="ECO:0000313" key="2">
    <source>
        <dbReference type="Proteomes" id="UP001392437"/>
    </source>
</evidence>
<dbReference type="Proteomes" id="UP001392437">
    <property type="component" value="Unassembled WGS sequence"/>
</dbReference>
<accession>A0AAW0QMA4</accession>
<dbReference type="AlphaFoldDB" id="A0AAW0QMA4"/>
<name>A0AAW0QMA4_9PEZI</name>
<organism evidence="1 2">
    <name type="scientific">Apiospora kogelbergensis</name>
    <dbReference type="NCBI Taxonomy" id="1337665"/>
    <lineage>
        <taxon>Eukaryota</taxon>
        <taxon>Fungi</taxon>
        <taxon>Dikarya</taxon>
        <taxon>Ascomycota</taxon>
        <taxon>Pezizomycotina</taxon>
        <taxon>Sordariomycetes</taxon>
        <taxon>Xylariomycetidae</taxon>
        <taxon>Amphisphaeriales</taxon>
        <taxon>Apiosporaceae</taxon>
        <taxon>Apiospora</taxon>
    </lineage>
</organism>
<keyword evidence="2" id="KW-1185">Reference proteome</keyword>
<proteinExistence type="predicted"/>
<sequence>MFSTAILISSLFLTINFCFEKRSPSNQLHSPTFDATVMFLHVALLGLLSMVSATVDRITVDPSSLAGYDYSLRIENHTVSAVLANGTVIHDGSDPCTSSTTFTVGKDYLEADCPAPIKFMNADGLCDVTKAQDTTHPCQAFCQVQTTYSYEREVPWGVHHEKDYAASYCHYKAICSFSPANMPISSSYDYASLNEVYNQGISGGWHSGAGQISNSGRINLNQDLKDNECGYWTSIVVKKRVCGSTSISIVNQDVGFSNCLHDKIWETMTYGSVCVDQNPQNKAGTSYVVAAVTVFVKVKCWDFTLLSPSSQEEPYNKLENKLSTRDLGQLMKTFMDFSCESYPAWWFGAPYLVVSGRGLPTNLLGDDGTILWDSLYKICLIPWLRWASGWTFEWKSKWSASELWNRYEWTAKIPVSSYWRGNEQGAYQCYLDWIRDQGGPSKNYDKDCTKH</sequence>
<dbReference type="EMBL" id="JAQQWP010000009">
    <property type="protein sequence ID" value="KAK8100829.1"/>
    <property type="molecule type" value="Genomic_DNA"/>
</dbReference>
<comment type="caution">
    <text evidence="1">The sequence shown here is derived from an EMBL/GenBank/DDBJ whole genome shotgun (WGS) entry which is preliminary data.</text>
</comment>
<reference evidence="1 2" key="1">
    <citation type="submission" date="2023-01" db="EMBL/GenBank/DDBJ databases">
        <title>Analysis of 21 Apiospora genomes using comparative genomics revels a genus with tremendous synthesis potential of carbohydrate active enzymes and secondary metabolites.</title>
        <authorList>
            <person name="Sorensen T."/>
        </authorList>
    </citation>
    <scope>NUCLEOTIDE SEQUENCE [LARGE SCALE GENOMIC DNA]</scope>
    <source>
        <strain evidence="1 2">CBS 117206</strain>
    </source>
</reference>
<gene>
    <name evidence="1" type="ORF">PG999_011203</name>
</gene>